<keyword evidence="3" id="KW-1185">Reference proteome</keyword>
<evidence type="ECO:0000313" key="3">
    <source>
        <dbReference type="Proteomes" id="UP001611383"/>
    </source>
</evidence>
<evidence type="ECO:0000256" key="1">
    <source>
        <dbReference type="SAM" id="MobiDB-lite"/>
    </source>
</evidence>
<gene>
    <name evidence="2" type="ORF">F0U60_47725</name>
</gene>
<evidence type="ECO:0008006" key="4">
    <source>
        <dbReference type="Google" id="ProtNLM"/>
    </source>
</evidence>
<organism evidence="2 3">
    <name type="scientific">Archangium minus</name>
    <dbReference type="NCBI Taxonomy" id="83450"/>
    <lineage>
        <taxon>Bacteria</taxon>
        <taxon>Pseudomonadati</taxon>
        <taxon>Myxococcota</taxon>
        <taxon>Myxococcia</taxon>
        <taxon>Myxococcales</taxon>
        <taxon>Cystobacterineae</taxon>
        <taxon>Archangiaceae</taxon>
        <taxon>Archangium</taxon>
    </lineage>
</organism>
<dbReference type="EMBL" id="CP043494">
    <property type="protein sequence ID" value="WNG50973.1"/>
    <property type="molecule type" value="Genomic_DNA"/>
</dbReference>
<evidence type="ECO:0000313" key="2">
    <source>
        <dbReference type="EMBL" id="WNG50973.1"/>
    </source>
</evidence>
<sequence length="240" mass="26502">MYQRGDLKEGMTVRSVDGHKLGKVYAVGDTEFHIEKGLFFPKDYSVRYAEISDIRHGEIILAHGKESLRAFSDEVPYGSDAIAQREGIGTSPVTRAQASDAAWMNAGERTGVPLGSDLRTQDLGNQEIGPYNTEGARASPILTEEDRARGVGIPIHREVVDRPVMRASTEDSVVGTPLRAEEESARARTMRDEDLPVVHDELYDEPHHLEHLGSHGRASEEGTRKLDLSGETDPKNKRGF</sequence>
<name>A0ABY9X6E6_9BACT</name>
<accession>A0ABY9X6E6</accession>
<feature type="region of interest" description="Disordered" evidence="1">
    <location>
        <begin position="109"/>
        <end position="134"/>
    </location>
</feature>
<proteinExistence type="predicted"/>
<feature type="region of interest" description="Disordered" evidence="1">
    <location>
        <begin position="203"/>
        <end position="240"/>
    </location>
</feature>
<dbReference type="RefSeq" id="WP_395810694.1">
    <property type="nucleotide sequence ID" value="NZ_CP043494.1"/>
</dbReference>
<protein>
    <recommendedName>
        <fullName evidence="4">DUF2171 domain-containing protein</fullName>
    </recommendedName>
</protein>
<dbReference type="Proteomes" id="UP001611383">
    <property type="component" value="Chromosome"/>
</dbReference>
<reference evidence="2 3" key="1">
    <citation type="submission" date="2019-08" db="EMBL/GenBank/DDBJ databases">
        <title>Archangium and Cystobacter genomes.</title>
        <authorList>
            <person name="Chen I.-C.K."/>
            <person name="Wielgoss S."/>
        </authorList>
    </citation>
    <scope>NUCLEOTIDE SEQUENCE [LARGE SCALE GENOMIC DNA]</scope>
    <source>
        <strain evidence="2 3">Cbm 6</strain>
    </source>
</reference>